<dbReference type="Proteomes" id="UP001551695">
    <property type="component" value="Unassembled WGS sequence"/>
</dbReference>
<gene>
    <name evidence="1" type="ORF">AB0I48_19370</name>
</gene>
<dbReference type="Gene3D" id="3.40.50.300">
    <property type="entry name" value="P-loop containing nucleotide triphosphate hydrolases"/>
    <property type="match status" value="1"/>
</dbReference>
<evidence type="ECO:0008006" key="3">
    <source>
        <dbReference type="Google" id="ProtNLM"/>
    </source>
</evidence>
<accession>A0ABV3FWN7</accession>
<dbReference type="InterPro" id="IPR027417">
    <property type="entry name" value="P-loop_NTPase"/>
</dbReference>
<proteinExistence type="predicted"/>
<sequence length="209" mass="22641">MKDSPALRLAVTGAPGSGKTAVCTALSLATGLSFATISEQLAKPVADRRLAATVDAPMRGFEQRVDSEARLGTGFVSDGSVLHEWAVAETLRSTRRLGHWMRRPQDLPYRVFEQRYLVAHAGIVVRRARTTYDGFVHLRSDGEAATAAAESEFRTVIDRLLLDTLHETSVPYLVTGGPLEEIVTRVAGMFELPQVIPVTDAVNAALRAA</sequence>
<organism evidence="1 2">
    <name type="scientific">Nocardia aurea</name>
    <dbReference type="NCBI Taxonomy" id="2144174"/>
    <lineage>
        <taxon>Bacteria</taxon>
        <taxon>Bacillati</taxon>
        <taxon>Actinomycetota</taxon>
        <taxon>Actinomycetes</taxon>
        <taxon>Mycobacteriales</taxon>
        <taxon>Nocardiaceae</taxon>
        <taxon>Nocardia</taxon>
    </lineage>
</organism>
<name>A0ABV3FWN7_9NOCA</name>
<dbReference type="EMBL" id="JBFAKC010000008">
    <property type="protein sequence ID" value="MEV0709728.1"/>
    <property type="molecule type" value="Genomic_DNA"/>
</dbReference>
<evidence type="ECO:0000313" key="2">
    <source>
        <dbReference type="Proteomes" id="UP001551695"/>
    </source>
</evidence>
<dbReference type="SUPFAM" id="SSF52540">
    <property type="entry name" value="P-loop containing nucleoside triphosphate hydrolases"/>
    <property type="match status" value="1"/>
</dbReference>
<dbReference type="RefSeq" id="WP_355087681.1">
    <property type="nucleotide sequence ID" value="NZ_JBEXKW010000035.1"/>
</dbReference>
<reference evidence="1 2" key="1">
    <citation type="submission" date="2024-06" db="EMBL/GenBank/DDBJ databases">
        <title>The Natural Products Discovery Center: Release of the First 8490 Sequenced Strains for Exploring Actinobacteria Biosynthetic Diversity.</title>
        <authorList>
            <person name="Kalkreuter E."/>
            <person name="Kautsar S.A."/>
            <person name="Yang D."/>
            <person name="Bader C.D."/>
            <person name="Teijaro C.N."/>
            <person name="Fluegel L."/>
            <person name="Davis C.M."/>
            <person name="Simpson J.R."/>
            <person name="Lauterbach L."/>
            <person name="Steele A.D."/>
            <person name="Gui C."/>
            <person name="Meng S."/>
            <person name="Li G."/>
            <person name="Viehrig K."/>
            <person name="Ye F."/>
            <person name="Su P."/>
            <person name="Kiefer A.F."/>
            <person name="Nichols A."/>
            <person name="Cepeda A.J."/>
            <person name="Yan W."/>
            <person name="Fan B."/>
            <person name="Jiang Y."/>
            <person name="Adhikari A."/>
            <person name="Zheng C.-J."/>
            <person name="Schuster L."/>
            <person name="Cowan T.M."/>
            <person name="Smanski M.J."/>
            <person name="Chevrette M.G."/>
            <person name="De Carvalho L.P.S."/>
            <person name="Shen B."/>
        </authorList>
    </citation>
    <scope>NUCLEOTIDE SEQUENCE [LARGE SCALE GENOMIC DNA]</scope>
    <source>
        <strain evidence="1 2">NPDC050403</strain>
    </source>
</reference>
<evidence type="ECO:0000313" key="1">
    <source>
        <dbReference type="EMBL" id="MEV0709728.1"/>
    </source>
</evidence>
<comment type="caution">
    <text evidence="1">The sequence shown here is derived from an EMBL/GenBank/DDBJ whole genome shotgun (WGS) entry which is preliminary data.</text>
</comment>
<keyword evidence="2" id="KW-1185">Reference proteome</keyword>
<protein>
    <recommendedName>
        <fullName evidence="3">AAA domain-containing protein</fullName>
    </recommendedName>
</protein>